<dbReference type="RefSeq" id="WP_054774166.1">
    <property type="nucleotide sequence ID" value="NZ_AP019782.1"/>
</dbReference>
<evidence type="ECO:0000313" key="7">
    <source>
        <dbReference type="Proteomes" id="UP000824988"/>
    </source>
</evidence>
<dbReference type="EC" id="2.1.3.-" evidence="3"/>
<name>A0A8D4VUK7_9GAMM</name>
<dbReference type="PANTHER" id="PTHR43861:SF2">
    <property type="entry name" value="CARBOXY-S-ADENOSYL-L-METHIONINE SYNTHASE"/>
    <property type="match status" value="1"/>
</dbReference>
<protein>
    <recommendedName>
        <fullName evidence="3">Carboxy-S-adenosyl-L-methionine synthase</fullName>
        <shortName evidence="3">Cx-SAM synthase</shortName>
        <ecNumber evidence="3">2.1.3.-</ecNumber>
    </recommendedName>
</protein>
<dbReference type="SUPFAM" id="SSF53335">
    <property type="entry name" value="S-adenosyl-L-methionine-dependent methyltransferases"/>
    <property type="match status" value="1"/>
</dbReference>
<evidence type="ECO:0000313" key="6">
    <source>
        <dbReference type="EMBL" id="BBL72550.1"/>
    </source>
</evidence>
<accession>A0A8D4VUK7</accession>
<evidence type="ECO:0000256" key="2">
    <source>
        <dbReference type="ARBA" id="ARBA00022691"/>
    </source>
</evidence>
<dbReference type="Proteomes" id="UP000824988">
    <property type="component" value="Chromosome"/>
</dbReference>
<evidence type="ECO:0000256" key="3">
    <source>
        <dbReference type="HAMAP-Rule" id="MF_01589"/>
    </source>
</evidence>
<proteinExistence type="inferred from homology"/>
<comment type="function">
    <text evidence="3">Catalyzes the conversion of S-adenosyl-L-methionine (SAM) to carboxy-S-adenosyl-L-methionine (Cx-SAM).</text>
</comment>
<dbReference type="InterPro" id="IPR029063">
    <property type="entry name" value="SAM-dependent_MTases_sf"/>
</dbReference>
<dbReference type="CDD" id="cd02440">
    <property type="entry name" value="AdoMet_MTases"/>
    <property type="match status" value="1"/>
</dbReference>
<evidence type="ECO:0000259" key="5">
    <source>
        <dbReference type="Pfam" id="PF13649"/>
    </source>
</evidence>
<dbReference type="InterPro" id="IPR005271">
    <property type="entry name" value="CmoA"/>
</dbReference>
<evidence type="ECO:0000256" key="1">
    <source>
        <dbReference type="ARBA" id="ARBA00022679"/>
    </source>
</evidence>
<sequence length="244" mass="27070">MNIPPRDTLYADPIASVAGFAFDERVAEVFPDMIRRSVPGYGAILSAIGLLADRFAQPDSVCYDLGCSLGGATLAMRHGIRQPGCRIVAVDNATAMVERCRELLARDQALVPVELLCADIREVPVENASLVVLNFTLQFLPVAERLPLMERIYQGLKPGGALIISEKLAFDDPRQQALHTDMHHAFKRSQGYSELEISQKRTALENVLVPETLEQHRSRLLQAGFASCEPWFQYFNFASLIALK</sequence>
<dbReference type="NCBIfam" id="NF011995">
    <property type="entry name" value="PRK15451.1"/>
    <property type="match status" value="1"/>
</dbReference>
<feature type="domain" description="Methyltransferase" evidence="5">
    <location>
        <begin position="64"/>
        <end position="160"/>
    </location>
</feature>
<feature type="binding site" evidence="3 4">
    <location>
        <begin position="91"/>
        <end position="92"/>
    </location>
    <ligand>
        <name>S-adenosyl-L-methionine</name>
        <dbReference type="ChEBI" id="CHEBI:59789"/>
    </ligand>
</feature>
<feature type="binding site" evidence="3">
    <location>
        <position position="201"/>
    </location>
    <ligand>
        <name>S-adenosyl-L-methionine</name>
        <dbReference type="ChEBI" id="CHEBI:59789"/>
    </ligand>
</feature>
<comment type="similarity">
    <text evidence="3">Belongs to the class I-like SAM-binding methyltransferase superfamily. Cx-SAM synthase family.</text>
</comment>
<keyword evidence="7" id="KW-1185">Reference proteome</keyword>
<dbReference type="AlphaFoldDB" id="A0A8D4VUK7"/>
<dbReference type="Pfam" id="PF13649">
    <property type="entry name" value="Methyltransf_25"/>
    <property type="match status" value="1"/>
</dbReference>
<evidence type="ECO:0000256" key="4">
    <source>
        <dbReference type="PIRSR" id="PIRSR006325-1"/>
    </source>
</evidence>
<dbReference type="KEGG" id="moz:MoryE10_31560"/>
<dbReference type="GO" id="GO:0016743">
    <property type="term" value="F:carboxyl- or carbamoyltransferase activity"/>
    <property type="evidence" value="ECO:0007669"/>
    <property type="project" value="UniProtKB-UniRule"/>
</dbReference>
<gene>
    <name evidence="3 6" type="primary">cmoA</name>
    <name evidence="6" type="ORF">MoryE10_31560</name>
</gene>
<reference evidence="6" key="1">
    <citation type="submission" date="2019-06" db="EMBL/GenBank/DDBJ databases">
        <title>Complete genome sequence of Methylogaea oryzae strain JCM16910.</title>
        <authorList>
            <person name="Asakawa S."/>
        </authorList>
    </citation>
    <scope>NUCLEOTIDE SEQUENCE</scope>
    <source>
        <strain evidence="6">E10</strain>
    </source>
</reference>
<dbReference type="HAMAP" id="MF_01589">
    <property type="entry name" value="Cx_SAM_synthase"/>
    <property type="match status" value="1"/>
</dbReference>
<comment type="catalytic activity">
    <reaction evidence="3">
        <text>prephenate + S-adenosyl-L-methionine = carboxy-S-adenosyl-L-methionine + 3-phenylpyruvate + H2O</text>
        <dbReference type="Rhea" id="RHEA:51692"/>
        <dbReference type="ChEBI" id="CHEBI:15377"/>
        <dbReference type="ChEBI" id="CHEBI:18005"/>
        <dbReference type="ChEBI" id="CHEBI:29934"/>
        <dbReference type="ChEBI" id="CHEBI:59789"/>
        <dbReference type="ChEBI" id="CHEBI:134278"/>
    </reaction>
</comment>
<feature type="binding site" evidence="3 4">
    <location>
        <position position="41"/>
    </location>
    <ligand>
        <name>S-adenosyl-L-methionine</name>
        <dbReference type="ChEBI" id="CHEBI:59789"/>
    </ligand>
</feature>
<dbReference type="PANTHER" id="PTHR43861">
    <property type="entry name" value="TRANS-ACONITATE 2-METHYLTRANSFERASE-RELATED"/>
    <property type="match status" value="1"/>
</dbReference>
<feature type="binding site" evidence="3 4">
    <location>
        <position position="134"/>
    </location>
    <ligand>
        <name>S-adenosyl-L-methionine</name>
        <dbReference type="ChEBI" id="CHEBI:59789"/>
    </ligand>
</feature>
<dbReference type="InterPro" id="IPR041698">
    <property type="entry name" value="Methyltransf_25"/>
</dbReference>
<organism evidence="6 7">
    <name type="scientific">Methylogaea oryzae</name>
    <dbReference type="NCBI Taxonomy" id="1295382"/>
    <lineage>
        <taxon>Bacteria</taxon>
        <taxon>Pseudomonadati</taxon>
        <taxon>Pseudomonadota</taxon>
        <taxon>Gammaproteobacteria</taxon>
        <taxon>Methylococcales</taxon>
        <taxon>Methylococcaceae</taxon>
        <taxon>Methylogaea</taxon>
    </lineage>
</organism>
<keyword evidence="2 3" id="KW-0949">S-adenosyl-L-methionine</keyword>
<dbReference type="GO" id="GO:0002098">
    <property type="term" value="P:tRNA wobble uridine modification"/>
    <property type="evidence" value="ECO:0007669"/>
    <property type="project" value="InterPro"/>
</dbReference>
<dbReference type="EMBL" id="AP019782">
    <property type="protein sequence ID" value="BBL72550.1"/>
    <property type="molecule type" value="Genomic_DNA"/>
</dbReference>
<comment type="subunit">
    <text evidence="3">Homodimer.</text>
</comment>
<dbReference type="GO" id="GO:1904047">
    <property type="term" value="F:S-adenosyl-L-methionine binding"/>
    <property type="evidence" value="ECO:0007669"/>
    <property type="project" value="UniProtKB-UniRule"/>
</dbReference>
<dbReference type="PIRSF" id="PIRSF006325">
    <property type="entry name" value="MeTrfase_bac"/>
    <property type="match status" value="1"/>
</dbReference>
<dbReference type="Gene3D" id="3.40.50.150">
    <property type="entry name" value="Vaccinia Virus protein VP39"/>
    <property type="match status" value="1"/>
</dbReference>
<feature type="binding site" evidence="3 4">
    <location>
        <begin position="66"/>
        <end position="68"/>
    </location>
    <ligand>
        <name>S-adenosyl-L-methionine</name>
        <dbReference type="ChEBI" id="CHEBI:59789"/>
    </ligand>
</feature>
<keyword evidence="1 3" id="KW-0808">Transferase</keyword>
<feature type="binding site" evidence="3 4">
    <location>
        <begin position="119"/>
        <end position="120"/>
    </location>
    <ligand>
        <name>S-adenosyl-L-methionine</name>
        <dbReference type="ChEBI" id="CHEBI:59789"/>
    </ligand>
</feature>
<dbReference type="NCBIfam" id="TIGR00740">
    <property type="entry name" value="carboxy-S-adenosyl-L-methionine synthase CmoA"/>
    <property type="match status" value="1"/>
</dbReference>